<evidence type="ECO:0000313" key="1">
    <source>
        <dbReference type="Ensembl" id="ENSOKIP00005021974.1"/>
    </source>
</evidence>
<dbReference type="AlphaFoldDB" id="A0A8C7DYJ2"/>
<organism evidence="1 2">
    <name type="scientific">Oncorhynchus kisutch</name>
    <name type="common">Coho salmon</name>
    <name type="synonym">Salmo kisutch</name>
    <dbReference type="NCBI Taxonomy" id="8019"/>
    <lineage>
        <taxon>Eukaryota</taxon>
        <taxon>Metazoa</taxon>
        <taxon>Chordata</taxon>
        <taxon>Craniata</taxon>
        <taxon>Vertebrata</taxon>
        <taxon>Euteleostomi</taxon>
        <taxon>Actinopterygii</taxon>
        <taxon>Neopterygii</taxon>
        <taxon>Teleostei</taxon>
        <taxon>Protacanthopterygii</taxon>
        <taxon>Salmoniformes</taxon>
        <taxon>Salmonidae</taxon>
        <taxon>Salmoninae</taxon>
        <taxon>Oncorhynchus</taxon>
    </lineage>
</organism>
<proteinExistence type="predicted"/>
<accession>A0A8C7DYJ2</accession>
<reference evidence="1" key="1">
    <citation type="submission" date="2025-08" db="UniProtKB">
        <authorList>
            <consortium name="Ensembl"/>
        </authorList>
    </citation>
    <scope>IDENTIFICATION</scope>
</reference>
<reference evidence="1" key="2">
    <citation type="submission" date="2025-09" db="UniProtKB">
        <authorList>
            <consortium name="Ensembl"/>
        </authorList>
    </citation>
    <scope>IDENTIFICATION</scope>
</reference>
<dbReference type="Proteomes" id="UP000694557">
    <property type="component" value="Unassembled WGS sequence"/>
</dbReference>
<dbReference type="GeneTree" id="ENSGT01000000216566"/>
<protein>
    <submittedName>
        <fullName evidence="1">Uncharacterized protein</fullName>
    </submittedName>
</protein>
<evidence type="ECO:0000313" key="2">
    <source>
        <dbReference type="Proteomes" id="UP000694557"/>
    </source>
</evidence>
<name>A0A8C7DYJ2_ONCKI</name>
<dbReference type="Ensembl" id="ENSOKIT00005023348.1">
    <property type="protein sequence ID" value="ENSOKIP00005021974.1"/>
    <property type="gene ID" value="ENSOKIG00005009656.1"/>
</dbReference>
<keyword evidence="2" id="KW-1185">Reference proteome</keyword>
<sequence length="216" mass="23745">MVGNCIRCQSSLCLFSHLVQDSHPEKPTEKLIKRNPKRYMNTVYMNGDELDEFLQAPEAALQAAEQELGKAILEHHLTFQLLVQRQDEGTEGKGACMVSRQGEEDGVGWDVVGLLESPVVGCEGPSQGHLTQRRHKVSTPEEEEHVVELEQDEVFMVVGLASVEGKQALGVRAPGCDVGGVERLRKERGNLCDISTSAGIKGVVHLYSIHEKKGSF</sequence>